<dbReference type="EMBL" id="FNON01000004">
    <property type="protein sequence ID" value="SDY05123.1"/>
    <property type="molecule type" value="Genomic_DNA"/>
</dbReference>
<evidence type="ECO:0000256" key="2">
    <source>
        <dbReference type="ARBA" id="ARBA00022448"/>
    </source>
</evidence>
<dbReference type="Pfam" id="PF00999">
    <property type="entry name" value="Na_H_Exchanger"/>
    <property type="match status" value="1"/>
</dbReference>
<keyword evidence="10" id="KW-1185">Reference proteome</keyword>
<evidence type="ECO:0000259" key="8">
    <source>
        <dbReference type="Pfam" id="PF00999"/>
    </source>
</evidence>
<evidence type="ECO:0000256" key="7">
    <source>
        <dbReference type="SAM" id="Phobius"/>
    </source>
</evidence>
<keyword evidence="5" id="KW-0406">Ion transport</keyword>
<evidence type="ECO:0000256" key="3">
    <source>
        <dbReference type="ARBA" id="ARBA00022692"/>
    </source>
</evidence>
<evidence type="ECO:0000256" key="5">
    <source>
        <dbReference type="ARBA" id="ARBA00023065"/>
    </source>
</evidence>
<feature type="transmembrane region" description="Helical" evidence="7">
    <location>
        <begin position="60"/>
        <end position="81"/>
    </location>
</feature>
<dbReference type="AlphaFoldDB" id="A0A1H3GP71"/>
<gene>
    <name evidence="9" type="ORF">SAMN05421504_104346</name>
</gene>
<evidence type="ECO:0000256" key="6">
    <source>
        <dbReference type="ARBA" id="ARBA00023136"/>
    </source>
</evidence>
<keyword evidence="6 7" id="KW-0472">Membrane</keyword>
<accession>A0A1H3GP71</accession>
<keyword evidence="4 7" id="KW-1133">Transmembrane helix</keyword>
<dbReference type="InterPro" id="IPR006153">
    <property type="entry name" value="Cation/H_exchanger_TM"/>
</dbReference>
<evidence type="ECO:0000313" key="9">
    <source>
        <dbReference type="EMBL" id="SDY05123.1"/>
    </source>
</evidence>
<dbReference type="GO" id="GO:0015297">
    <property type="term" value="F:antiporter activity"/>
    <property type="evidence" value="ECO:0007669"/>
    <property type="project" value="InterPro"/>
</dbReference>
<dbReference type="OrthoDB" id="9793589at2"/>
<dbReference type="GO" id="GO:1902600">
    <property type="term" value="P:proton transmembrane transport"/>
    <property type="evidence" value="ECO:0007669"/>
    <property type="project" value="InterPro"/>
</dbReference>
<dbReference type="InterPro" id="IPR038770">
    <property type="entry name" value="Na+/solute_symporter_sf"/>
</dbReference>
<evidence type="ECO:0000313" key="10">
    <source>
        <dbReference type="Proteomes" id="UP000199515"/>
    </source>
</evidence>
<name>A0A1H3GP71_9PSEU</name>
<dbReference type="PANTHER" id="PTHR32468:SF0">
    <property type="entry name" value="K(+)_H(+) ANTIPORTER 1"/>
    <property type="match status" value="1"/>
</dbReference>
<reference evidence="9 10" key="1">
    <citation type="submission" date="2016-10" db="EMBL/GenBank/DDBJ databases">
        <authorList>
            <person name="de Groot N.N."/>
        </authorList>
    </citation>
    <scope>NUCLEOTIDE SEQUENCE [LARGE SCALE GENOMIC DNA]</scope>
    <source>
        <strain evidence="9 10">CPCC 202699</strain>
    </source>
</reference>
<keyword evidence="2" id="KW-0813">Transport</keyword>
<protein>
    <submittedName>
        <fullName evidence="9">Kef-type K+ transport system, membrane component KefB</fullName>
    </submittedName>
</protein>
<dbReference type="InterPro" id="IPR050794">
    <property type="entry name" value="CPA2_transporter"/>
</dbReference>
<feature type="transmembrane region" description="Helical" evidence="7">
    <location>
        <begin position="32"/>
        <end position="48"/>
    </location>
</feature>
<comment type="subcellular location">
    <subcellularLocation>
        <location evidence="1">Membrane</location>
        <topology evidence="1">Multi-pass membrane protein</topology>
    </subcellularLocation>
</comment>
<dbReference type="STRING" id="589385.SAMN05421504_104346"/>
<feature type="transmembrane region" description="Helical" evidence="7">
    <location>
        <begin position="87"/>
        <end position="109"/>
    </location>
</feature>
<feature type="domain" description="Cation/H+ exchanger transmembrane" evidence="8">
    <location>
        <begin position="18"/>
        <end position="370"/>
    </location>
</feature>
<dbReference type="Proteomes" id="UP000199515">
    <property type="component" value="Unassembled WGS sequence"/>
</dbReference>
<dbReference type="RefSeq" id="WP_091291937.1">
    <property type="nucleotide sequence ID" value="NZ_FNON01000004.1"/>
</dbReference>
<evidence type="ECO:0000256" key="4">
    <source>
        <dbReference type="ARBA" id="ARBA00022989"/>
    </source>
</evidence>
<evidence type="ECO:0000256" key="1">
    <source>
        <dbReference type="ARBA" id="ARBA00004141"/>
    </source>
</evidence>
<dbReference type="GO" id="GO:0016020">
    <property type="term" value="C:membrane"/>
    <property type="evidence" value="ECO:0007669"/>
    <property type="project" value="UniProtKB-SubCell"/>
</dbReference>
<keyword evidence="3 7" id="KW-0812">Transmembrane</keyword>
<dbReference type="PANTHER" id="PTHR32468">
    <property type="entry name" value="CATION/H + ANTIPORTER"/>
    <property type="match status" value="1"/>
</dbReference>
<proteinExistence type="predicted"/>
<feature type="transmembrane region" description="Helical" evidence="7">
    <location>
        <begin position="121"/>
        <end position="142"/>
    </location>
</feature>
<feature type="transmembrane region" description="Helical" evidence="7">
    <location>
        <begin position="182"/>
        <end position="198"/>
    </location>
</feature>
<feature type="transmembrane region" description="Helical" evidence="7">
    <location>
        <begin position="348"/>
        <end position="371"/>
    </location>
</feature>
<feature type="transmembrane region" description="Helical" evidence="7">
    <location>
        <begin position="276"/>
        <end position="296"/>
    </location>
</feature>
<dbReference type="Gene3D" id="1.20.1530.20">
    <property type="match status" value="1"/>
</dbReference>
<feature type="transmembrane region" description="Helical" evidence="7">
    <location>
        <begin position="241"/>
        <end position="270"/>
    </location>
</feature>
<sequence>MSELAILLAALAVLLGLARVFGAVAAKLGQPAVVGEIACGLVIGAAGWRVPSHVGATLDALAQFGLILFLFGAGAGLAPSVRSVKAALVPALGATVLPFALGAALALWLAQRHAPAGHAVFVLFVAAAMAVTAFPVLARILAERGMLGDADGRRALSAAAITDALAWTVLAFVAGSLRGSRVWTLALIVPVLVGLYWLSKPWFGALVSRLSRPATITLMIAVACLGAAATDAIGLHAALGAFLAGVAVGPSAAIAEPVGSVLVPLFFVLIGRKVELGGITPLLAAETAVIIAIAVLGKSGGAYLGARAAGEPRRAAAVFATLMNTRGVTELVFLSIGLDLGVIDSGCYAAMVVMALVTTAMTGPLLNRLLLRDKVR</sequence>
<organism evidence="9 10">
    <name type="scientific">Amycolatopsis xylanica</name>
    <dbReference type="NCBI Taxonomy" id="589385"/>
    <lineage>
        <taxon>Bacteria</taxon>
        <taxon>Bacillati</taxon>
        <taxon>Actinomycetota</taxon>
        <taxon>Actinomycetes</taxon>
        <taxon>Pseudonocardiales</taxon>
        <taxon>Pseudonocardiaceae</taxon>
        <taxon>Amycolatopsis</taxon>
    </lineage>
</organism>
<feature type="transmembrane region" description="Helical" evidence="7">
    <location>
        <begin position="210"/>
        <end position="229"/>
    </location>
</feature>
<feature type="transmembrane region" description="Helical" evidence="7">
    <location>
        <begin position="154"/>
        <end position="175"/>
    </location>
</feature>